<feature type="compositionally biased region" description="Basic and acidic residues" evidence="1">
    <location>
        <begin position="50"/>
        <end position="60"/>
    </location>
</feature>
<dbReference type="GeneID" id="37017389"/>
<name>A0A316UBZ8_9BASI</name>
<feature type="region of interest" description="Disordered" evidence="1">
    <location>
        <begin position="584"/>
        <end position="614"/>
    </location>
</feature>
<feature type="compositionally biased region" description="Basic and acidic residues" evidence="1">
    <location>
        <begin position="1"/>
        <end position="16"/>
    </location>
</feature>
<sequence length="614" mass="64955">MSYDRHQYPPPHDDHGPPLQQSSSTLSGALDIHREQSHGDSVHAQLSSPSKEHDQRRAHELPTTAEQWFLPSPPEAPSSQGRSSLAHALQWPSTPARPAVPPTCSTPVKRTSEMQWEPDSAFEVNATPSWTAVQDTSPTASPFPFTFVSNPVSRREGWAEQRAAGTSQQYQPTKLGGPAMGFNAAQWGSAGIDHSRYATWPAGSRPTAVSDDDLHHHKGTDGIGSGLGEGLDLSPSVPILSRHDNSQGTSPLGGKRTNSYDMPPDRDAGPLTFDWASAPAPSADSQHPSALYPALPSLTQGLQTLGLTLDQLTTLGPADDTHNDSQLSINTSADSMLSSPDFDNSWETSLSAEQSSMESSFASSRTPPQMKGWCDPSVSLSLAPPRGGHILEDATPRSFPVASGYVPPAALPVNLEANQHVAADNGLPPRSSSPRPFASASQAAPLDLMDERLPWGPPPSPSSSSGCDFADPHSQAPSSAQPEPSQLAELLGSDAMIQIQAKLGFGPPSIRAGPAQSATAAPSHVAHQAGSTAQARMRQAQDKIGTEEVLVALKNLRMFLQGTDDQQHLRSVIELESSIIQSRDVQISGSSADPPPPSEATKSATMVAPCPPRV</sequence>
<feature type="region of interest" description="Disordered" evidence="1">
    <location>
        <begin position="319"/>
        <end position="372"/>
    </location>
</feature>
<organism evidence="2 3">
    <name type="scientific">Pseudomicrostroma glucosiphilum</name>
    <dbReference type="NCBI Taxonomy" id="1684307"/>
    <lineage>
        <taxon>Eukaryota</taxon>
        <taxon>Fungi</taxon>
        <taxon>Dikarya</taxon>
        <taxon>Basidiomycota</taxon>
        <taxon>Ustilaginomycotina</taxon>
        <taxon>Exobasidiomycetes</taxon>
        <taxon>Microstromatales</taxon>
        <taxon>Microstromatales incertae sedis</taxon>
        <taxon>Pseudomicrostroma</taxon>
    </lineage>
</organism>
<feature type="compositionally biased region" description="Polar residues" evidence="1">
    <location>
        <begin position="246"/>
        <end position="260"/>
    </location>
</feature>
<dbReference type="AlphaFoldDB" id="A0A316UBZ8"/>
<feature type="compositionally biased region" description="Polar residues" evidence="1">
    <location>
        <begin position="324"/>
        <end position="348"/>
    </location>
</feature>
<keyword evidence="3" id="KW-1185">Reference proteome</keyword>
<evidence type="ECO:0000313" key="3">
    <source>
        <dbReference type="Proteomes" id="UP000245942"/>
    </source>
</evidence>
<protein>
    <submittedName>
        <fullName evidence="2">Uncharacterized protein</fullName>
    </submittedName>
</protein>
<feature type="region of interest" description="Disordered" evidence="1">
    <location>
        <begin position="1"/>
        <end position="113"/>
    </location>
</feature>
<evidence type="ECO:0000313" key="2">
    <source>
        <dbReference type="EMBL" id="PWN22699.1"/>
    </source>
</evidence>
<dbReference type="RefSeq" id="XP_025349859.1">
    <property type="nucleotide sequence ID" value="XM_025495655.1"/>
</dbReference>
<gene>
    <name evidence="2" type="ORF">BCV69DRAFT_94651</name>
</gene>
<feature type="region of interest" description="Disordered" evidence="1">
    <location>
        <begin position="508"/>
        <end position="539"/>
    </location>
</feature>
<proteinExistence type="predicted"/>
<feature type="compositionally biased region" description="Low complexity" evidence="1">
    <location>
        <begin position="349"/>
        <end position="364"/>
    </location>
</feature>
<dbReference type="EMBL" id="KZ819322">
    <property type="protein sequence ID" value="PWN22699.1"/>
    <property type="molecule type" value="Genomic_DNA"/>
</dbReference>
<feature type="compositionally biased region" description="Low complexity" evidence="1">
    <location>
        <begin position="276"/>
        <end position="288"/>
    </location>
</feature>
<dbReference type="Proteomes" id="UP000245942">
    <property type="component" value="Unassembled WGS sequence"/>
</dbReference>
<feature type="region of interest" description="Disordered" evidence="1">
    <location>
        <begin position="449"/>
        <end position="486"/>
    </location>
</feature>
<feature type="region of interest" description="Disordered" evidence="1">
    <location>
        <begin position="203"/>
        <end position="288"/>
    </location>
</feature>
<evidence type="ECO:0000256" key="1">
    <source>
        <dbReference type="SAM" id="MobiDB-lite"/>
    </source>
</evidence>
<reference evidence="2 3" key="1">
    <citation type="journal article" date="2018" name="Mol. Biol. Evol.">
        <title>Broad Genomic Sampling Reveals a Smut Pathogenic Ancestry of the Fungal Clade Ustilaginomycotina.</title>
        <authorList>
            <person name="Kijpornyongpan T."/>
            <person name="Mondo S.J."/>
            <person name="Barry K."/>
            <person name="Sandor L."/>
            <person name="Lee J."/>
            <person name="Lipzen A."/>
            <person name="Pangilinan J."/>
            <person name="LaButti K."/>
            <person name="Hainaut M."/>
            <person name="Henrissat B."/>
            <person name="Grigoriev I.V."/>
            <person name="Spatafora J.W."/>
            <person name="Aime M.C."/>
        </authorList>
    </citation>
    <scope>NUCLEOTIDE SEQUENCE [LARGE SCALE GENOMIC DNA]</scope>
    <source>
        <strain evidence="2 3">MCA 4718</strain>
    </source>
</reference>
<feature type="compositionally biased region" description="Basic and acidic residues" evidence="1">
    <location>
        <begin position="31"/>
        <end position="41"/>
    </location>
</feature>
<feature type="compositionally biased region" description="Low complexity" evidence="1">
    <location>
        <begin position="472"/>
        <end position="486"/>
    </location>
</feature>
<accession>A0A316UBZ8</accession>